<organism evidence="2 3">
    <name type="scientific">Gordonia westfalica</name>
    <dbReference type="NCBI Taxonomy" id="158898"/>
    <lineage>
        <taxon>Bacteria</taxon>
        <taxon>Bacillati</taxon>
        <taxon>Actinomycetota</taxon>
        <taxon>Actinomycetes</taxon>
        <taxon>Mycobacteriales</taxon>
        <taxon>Gordoniaceae</taxon>
        <taxon>Gordonia</taxon>
    </lineage>
</organism>
<evidence type="ECO:0000313" key="3">
    <source>
        <dbReference type="Proteomes" id="UP001265083"/>
    </source>
</evidence>
<sequence length="147" mass="15541">MGHQDDDRRRGSAVDPGTEGQLLALAFAQPRGFAPGAQFDYSNTNTVLLGLVVEKVEVKSLAQVLADRFFGPLGMTGTALPEATDTTLSAPFSHGYQYCPLQVSDKPMTPEETTAARAGTLQPNDVTVMSPSWAWAAGASSSRPPTT</sequence>
<dbReference type="GO" id="GO:0016787">
    <property type="term" value="F:hydrolase activity"/>
    <property type="evidence" value="ECO:0007669"/>
    <property type="project" value="UniProtKB-KW"/>
</dbReference>
<dbReference type="EC" id="3.1.1.103" evidence="2"/>
<comment type="caution">
    <text evidence="2">The sequence shown here is derived from an EMBL/GenBank/DDBJ whole genome shotgun (WGS) entry which is preliminary data.</text>
</comment>
<dbReference type="InterPro" id="IPR050491">
    <property type="entry name" value="AmpC-like"/>
</dbReference>
<proteinExistence type="predicted"/>
<keyword evidence="3" id="KW-1185">Reference proteome</keyword>
<dbReference type="InterPro" id="IPR012338">
    <property type="entry name" value="Beta-lactam/transpept-like"/>
</dbReference>
<keyword evidence="2" id="KW-0378">Hydrolase</keyword>
<gene>
    <name evidence="2" type="ORF">RD149_13305</name>
</gene>
<evidence type="ECO:0000313" key="2">
    <source>
        <dbReference type="EMBL" id="MDS1114745.1"/>
    </source>
</evidence>
<reference evidence="2 3" key="1">
    <citation type="submission" date="2023-08" db="EMBL/GenBank/DDBJ databases">
        <title>Bioegradation of LLDPE and BLDPE plastic by marine bacteria from coast plastic debris.</title>
        <authorList>
            <person name="Rong Z."/>
        </authorList>
    </citation>
    <scope>NUCLEOTIDE SEQUENCE [LARGE SCALE GENOMIC DNA]</scope>
    <source>
        <strain evidence="2 3">Z-2</strain>
    </source>
</reference>
<dbReference type="EMBL" id="JAVLUS010000010">
    <property type="protein sequence ID" value="MDS1114745.1"/>
    <property type="molecule type" value="Genomic_DNA"/>
</dbReference>
<dbReference type="PANTHER" id="PTHR46825">
    <property type="entry name" value="D-ALANYL-D-ALANINE-CARBOXYPEPTIDASE/ENDOPEPTIDASE AMPH"/>
    <property type="match status" value="1"/>
</dbReference>
<dbReference type="Gene3D" id="3.40.710.10">
    <property type="entry name" value="DD-peptidase/beta-lactamase superfamily"/>
    <property type="match status" value="1"/>
</dbReference>
<dbReference type="SUPFAM" id="SSF56601">
    <property type="entry name" value="beta-lactamase/transpeptidase-like"/>
    <property type="match status" value="1"/>
</dbReference>
<dbReference type="Proteomes" id="UP001265083">
    <property type="component" value="Unassembled WGS sequence"/>
</dbReference>
<dbReference type="InterPro" id="IPR001466">
    <property type="entry name" value="Beta-lactam-related"/>
</dbReference>
<dbReference type="RefSeq" id="WP_310950968.1">
    <property type="nucleotide sequence ID" value="NZ_JAVLUS010000010.1"/>
</dbReference>
<evidence type="ECO:0000259" key="1">
    <source>
        <dbReference type="Pfam" id="PF00144"/>
    </source>
</evidence>
<protein>
    <submittedName>
        <fullName evidence="2">Serine hydrolase domain-containing protein</fullName>
        <ecNumber evidence="2">3.1.1.103</ecNumber>
    </submittedName>
</protein>
<dbReference type="PANTHER" id="PTHR46825:SF7">
    <property type="entry name" value="D-ALANYL-D-ALANINE CARBOXYPEPTIDASE"/>
    <property type="match status" value="1"/>
</dbReference>
<accession>A0ABU2GUR8</accession>
<feature type="domain" description="Beta-lactamase-related" evidence="1">
    <location>
        <begin position="16"/>
        <end position="84"/>
    </location>
</feature>
<name>A0ABU2GUR8_9ACTN</name>
<dbReference type="Pfam" id="PF00144">
    <property type="entry name" value="Beta-lactamase"/>
    <property type="match status" value="1"/>
</dbReference>